<evidence type="ECO:0000256" key="9">
    <source>
        <dbReference type="ARBA" id="ARBA00023180"/>
    </source>
</evidence>
<dbReference type="Pfam" id="PF00082">
    <property type="entry name" value="Peptidase_S8"/>
    <property type="match status" value="1"/>
</dbReference>
<dbReference type="AlphaFoldDB" id="A0A267GJI3"/>
<dbReference type="PANTHER" id="PTHR42884">
    <property type="entry name" value="PROPROTEIN CONVERTASE SUBTILISIN/KEXIN-RELATED"/>
    <property type="match status" value="1"/>
</dbReference>
<keyword evidence="6 11" id="KW-0720">Serine protease</keyword>
<dbReference type="PROSITE" id="PS51829">
    <property type="entry name" value="P_HOMO_B"/>
    <property type="match status" value="1"/>
</dbReference>
<dbReference type="EMBL" id="NIVC01000291">
    <property type="protein sequence ID" value="PAA86213.1"/>
    <property type="molecule type" value="Genomic_DNA"/>
</dbReference>
<protein>
    <recommendedName>
        <fullName evidence="15">P/Homo B domain-containing protein</fullName>
    </recommendedName>
</protein>
<feature type="domain" description="P/Homo B" evidence="15">
    <location>
        <begin position="498"/>
        <end position="629"/>
    </location>
</feature>
<dbReference type="InterPro" id="IPR022398">
    <property type="entry name" value="Peptidase_S8_His-AS"/>
</dbReference>
<dbReference type="OrthoDB" id="300641at2759"/>
<feature type="active site" description="Charge relay system" evidence="10 11">
    <location>
        <position position="247"/>
    </location>
</feature>
<dbReference type="PROSITE" id="PS51892">
    <property type="entry name" value="SUBTILASE"/>
    <property type="match status" value="1"/>
</dbReference>
<feature type="signal peptide" evidence="14">
    <location>
        <begin position="1"/>
        <end position="34"/>
    </location>
</feature>
<dbReference type="InterPro" id="IPR000209">
    <property type="entry name" value="Peptidase_S8/S53_dom"/>
</dbReference>
<dbReference type="SUPFAM" id="SSF49785">
    <property type="entry name" value="Galactose-binding domain-like"/>
    <property type="match status" value="1"/>
</dbReference>
<name>A0A267GJI3_9PLAT</name>
<feature type="active site" description="Charge relay system" evidence="10 11">
    <location>
        <position position="207"/>
    </location>
</feature>
<evidence type="ECO:0000259" key="15">
    <source>
        <dbReference type="PROSITE" id="PS51829"/>
    </source>
</evidence>
<dbReference type="GO" id="GO:0016485">
    <property type="term" value="P:protein processing"/>
    <property type="evidence" value="ECO:0007669"/>
    <property type="project" value="TreeGrafter"/>
</dbReference>
<proteinExistence type="inferred from homology"/>
<dbReference type="InterPro" id="IPR002884">
    <property type="entry name" value="P_dom"/>
</dbReference>
<dbReference type="InterPro" id="IPR023827">
    <property type="entry name" value="Peptidase_S8_Asp-AS"/>
</dbReference>
<feature type="region of interest" description="Disordered" evidence="12">
    <location>
        <begin position="803"/>
        <end position="824"/>
    </location>
</feature>
<keyword evidence="8" id="KW-1015">Disulfide bond</keyword>
<feature type="chain" id="PRO_5012560333" description="P/Homo B domain-containing protein" evidence="14">
    <location>
        <begin position="35"/>
        <end position="824"/>
    </location>
</feature>
<gene>
    <name evidence="16" type="ORF">BOX15_Mlig032108g3</name>
</gene>
<evidence type="ECO:0000256" key="6">
    <source>
        <dbReference type="ARBA" id="ARBA00022825"/>
    </source>
</evidence>
<evidence type="ECO:0000256" key="1">
    <source>
        <dbReference type="ARBA" id="ARBA00005325"/>
    </source>
</evidence>
<keyword evidence="13" id="KW-1133">Transmembrane helix</keyword>
<dbReference type="InterPro" id="IPR015500">
    <property type="entry name" value="Peptidase_S8_subtilisin-rel"/>
</dbReference>
<evidence type="ECO:0000256" key="7">
    <source>
        <dbReference type="ARBA" id="ARBA00023145"/>
    </source>
</evidence>
<evidence type="ECO:0000256" key="13">
    <source>
        <dbReference type="SAM" id="Phobius"/>
    </source>
</evidence>
<feature type="transmembrane region" description="Helical" evidence="13">
    <location>
        <begin position="692"/>
        <end position="710"/>
    </location>
</feature>
<comment type="caution">
    <text evidence="16">The sequence shown here is derived from an EMBL/GenBank/DDBJ whole genome shotgun (WGS) entry which is preliminary data.</text>
</comment>
<reference evidence="16 17" key="1">
    <citation type="submission" date="2017-06" db="EMBL/GenBank/DDBJ databases">
        <title>A platform for efficient transgenesis in Macrostomum lignano, a flatworm model organism for stem cell research.</title>
        <authorList>
            <person name="Berezikov E."/>
        </authorList>
    </citation>
    <scope>NUCLEOTIDE SEQUENCE [LARGE SCALE GENOMIC DNA]</scope>
    <source>
        <strain evidence="16">DV1</strain>
        <tissue evidence="16">Whole organism</tissue>
    </source>
</reference>
<feature type="active site" description="Charge relay system" evidence="10 11">
    <location>
        <position position="423"/>
    </location>
</feature>
<accession>A0A267GJI3</accession>
<keyword evidence="17" id="KW-1185">Reference proteome</keyword>
<keyword evidence="4 14" id="KW-0732">Signal</keyword>
<evidence type="ECO:0000256" key="12">
    <source>
        <dbReference type="SAM" id="MobiDB-lite"/>
    </source>
</evidence>
<dbReference type="GO" id="GO:0004252">
    <property type="term" value="F:serine-type endopeptidase activity"/>
    <property type="evidence" value="ECO:0007669"/>
    <property type="project" value="UniProtKB-UniRule"/>
</dbReference>
<dbReference type="PROSITE" id="PS00137">
    <property type="entry name" value="SUBTILASE_HIS"/>
    <property type="match status" value="1"/>
</dbReference>
<dbReference type="Gene3D" id="3.40.50.200">
    <property type="entry name" value="Peptidase S8/S53 domain"/>
    <property type="match status" value="1"/>
</dbReference>
<feature type="compositionally biased region" description="Polar residues" evidence="12">
    <location>
        <begin position="743"/>
        <end position="762"/>
    </location>
</feature>
<dbReference type="InterPro" id="IPR036852">
    <property type="entry name" value="Peptidase_S8/S53_dom_sf"/>
</dbReference>
<dbReference type="GO" id="GO:0000139">
    <property type="term" value="C:Golgi membrane"/>
    <property type="evidence" value="ECO:0007669"/>
    <property type="project" value="TreeGrafter"/>
</dbReference>
<evidence type="ECO:0000256" key="4">
    <source>
        <dbReference type="ARBA" id="ARBA00022729"/>
    </source>
</evidence>
<evidence type="ECO:0000256" key="2">
    <source>
        <dbReference type="ARBA" id="ARBA00022670"/>
    </source>
</evidence>
<keyword evidence="3" id="KW-0165">Cleavage on pair of basic residues</keyword>
<dbReference type="InterPro" id="IPR032815">
    <property type="entry name" value="S8_pro-domain"/>
</dbReference>
<organism evidence="16 17">
    <name type="scientific">Macrostomum lignano</name>
    <dbReference type="NCBI Taxonomy" id="282301"/>
    <lineage>
        <taxon>Eukaryota</taxon>
        <taxon>Metazoa</taxon>
        <taxon>Spiralia</taxon>
        <taxon>Lophotrochozoa</taxon>
        <taxon>Platyhelminthes</taxon>
        <taxon>Rhabditophora</taxon>
        <taxon>Macrostomorpha</taxon>
        <taxon>Macrostomida</taxon>
        <taxon>Macrostomidae</taxon>
        <taxon>Macrostomum</taxon>
    </lineage>
</organism>
<evidence type="ECO:0000256" key="5">
    <source>
        <dbReference type="ARBA" id="ARBA00022801"/>
    </source>
</evidence>
<keyword evidence="13" id="KW-0472">Membrane</keyword>
<dbReference type="PROSITE" id="PS00138">
    <property type="entry name" value="SUBTILASE_SER"/>
    <property type="match status" value="1"/>
</dbReference>
<dbReference type="Pfam" id="PF01483">
    <property type="entry name" value="P_proprotein"/>
    <property type="match status" value="1"/>
</dbReference>
<dbReference type="InterPro" id="IPR023828">
    <property type="entry name" value="Peptidase_S8_Ser-AS"/>
</dbReference>
<evidence type="ECO:0000256" key="8">
    <source>
        <dbReference type="ARBA" id="ARBA00023157"/>
    </source>
</evidence>
<dbReference type="GO" id="GO:0005802">
    <property type="term" value="C:trans-Golgi network"/>
    <property type="evidence" value="ECO:0007669"/>
    <property type="project" value="TreeGrafter"/>
</dbReference>
<evidence type="ECO:0000313" key="17">
    <source>
        <dbReference type="Proteomes" id="UP000215902"/>
    </source>
</evidence>
<keyword evidence="13" id="KW-0812">Transmembrane</keyword>
<dbReference type="Proteomes" id="UP000215902">
    <property type="component" value="Unassembled WGS sequence"/>
</dbReference>
<dbReference type="SUPFAM" id="SSF52743">
    <property type="entry name" value="Subtilisin-like"/>
    <property type="match status" value="1"/>
</dbReference>
<comment type="similarity">
    <text evidence="1">Belongs to the peptidase S8 family. Furin subfamily.</text>
</comment>
<evidence type="ECO:0000313" key="16">
    <source>
        <dbReference type="EMBL" id="PAA86213.1"/>
    </source>
</evidence>
<dbReference type="InterPro" id="IPR008979">
    <property type="entry name" value="Galactose-bd-like_sf"/>
</dbReference>
<dbReference type="CDD" id="cd04059">
    <property type="entry name" value="Peptidases_S8_Protein_convertases_Kexins_Furin-like"/>
    <property type="match status" value="1"/>
</dbReference>
<dbReference type="FunFam" id="3.40.50.200:FF:000021">
    <property type="entry name" value="Proprotein convertase subtilisin/kexin type 5a"/>
    <property type="match status" value="1"/>
</dbReference>
<feature type="non-terminal residue" evidence="16">
    <location>
        <position position="1"/>
    </location>
</feature>
<dbReference type="PANTHER" id="PTHR42884:SF28">
    <property type="entry name" value="PROPROTEIN CONVERTASE SUBTILISIN_KEXIN TYPE 7"/>
    <property type="match status" value="1"/>
</dbReference>
<sequence>RQGRRGETEGLDLQCAAMLLPLLMPLLLPLLCTAQRPQSKNRTITIDNHRPENELLLWSVRLQPQSTDNGTAAELAEKLAARAGLVSWGQVGLLSGVFSMAYLPPGHRRRPGLDELRRLHGRLGRAEFQRLKGRAEASLAAAPEVAWFSQEILRSRRPRSLLDTCNDPFAVFQWHLRGRTPSEFDVNVTGVWQEGNLGEGVTVCLLDDGLDYSNPDLTDAYNAKGSYDFNENDYDPMPSTSSAANHHGTRCAGEVAAKANNFYCGLGVAPGAQVSMLKILDGTVIDSMEAMAYNYQHHGNYIYSSSWGPPDNGNFIDGPHVLGRQALRKGVRDGRHGYGSIFVVASGNGGYYADNCNFDGYATSEFTVTIGAVTQQGVMPPYAEECACMHGVTVSSGGGRWIVTTDWRQLGGTGCTSSHGGTSAAAPLAAGMIALMLSARPCLSWRDVQHILVLTAEKVDKQIGHYTRNGAGLFHSHKHGFGMLTAWRMVQAAKTWKSVPPAEYTKSESLLEFSKLPPNQTVYLYYDNSASASDSSPAILEHVKVYVSIEHPARGQLIISLYSPSGTHSVLATVRPFDKATTGLSWTFATIRCWGETPYGEWKLAVNNTSNQPGLIQNWRLTLVTTSISPRDYAKRIRRVRDIVTGKVAAPLQAQPCPKSAPLFTADGSSEGAPFGATPVGKLVGWLHRLPLIFNFLLLVSLLVLLYYMAQSSLSWCRAKYKERQEARARRSTTPYDYLTVGQGDQRSQSTLPAPPAYTSSGAADPPPSYEETMMSESTALLARYDARSDSVSLLPPGWRPLSLAGSGDGAGGTASNSRSPARR</sequence>
<dbReference type="STRING" id="282301.A0A267GJI3"/>
<evidence type="ECO:0000256" key="11">
    <source>
        <dbReference type="PROSITE-ProRule" id="PRU01240"/>
    </source>
</evidence>
<keyword evidence="9" id="KW-0325">Glycoprotein</keyword>
<dbReference type="InterPro" id="IPR034182">
    <property type="entry name" value="Kexin/furin"/>
</dbReference>
<evidence type="ECO:0000256" key="3">
    <source>
        <dbReference type="ARBA" id="ARBA00022685"/>
    </source>
</evidence>
<keyword evidence="2 11" id="KW-0645">Protease</keyword>
<evidence type="ECO:0000256" key="10">
    <source>
        <dbReference type="PIRSR" id="PIRSR615500-1"/>
    </source>
</evidence>
<dbReference type="PRINTS" id="PR00723">
    <property type="entry name" value="SUBTILISIN"/>
</dbReference>
<keyword evidence="5 11" id="KW-0378">Hydrolase</keyword>
<evidence type="ECO:0000256" key="14">
    <source>
        <dbReference type="SAM" id="SignalP"/>
    </source>
</evidence>
<feature type="region of interest" description="Disordered" evidence="12">
    <location>
        <begin position="732"/>
        <end position="773"/>
    </location>
</feature>
<dbReference type="Gene3D" id="2.60.120.260">
    <property type="entry name" value="Galactose-binding domain-like"/>
    <property type="match status" value="1"/>
</dbReference>
<dbReference type="PROSITE" id="PS00136">
    <property type="entry name" value="SUBTILASE_ASP"/>
    <property type="match status" value="1"/>
</dbReference>
<dbReference type="Pfam" id="PF16470">
    <property type="entry name" value="S8_pro-domain"/>
    <property type="match status" value="1"/>
</dbReference>
<keyword evidence="7" id="KW-0865">Zymogen</keyword>